<keyword evidence="4" id="KW-0808">Transferase</keyword>
<dbReference type="GO" id="GO:0016740">
    <property type="term" value="F:transferase activity"/>
    <property type="evidence" value="ECO:0007669"/>
    <property type="project" value="UniProtKB-KW"/>
</dbReference>
<feature type="compositionally biased region" description="Low complexity" evidence="1">
    <location>
        <begin position="172"/>
        <end position="182"/>
    </location>
</feature>
<evidence type="ECO:0000259" key="3">
    <source>
        <dbReference type="Pfam" id="PF13399"/>
    </source>
</evidence>
<proteinExistence type="predicted"/>
<organism evidence="4 5">
    <name type="scientific">Streptomyces axinellae</name>
    <dbReference type="NCBI Taxonomy" id="552788"/>
    <lineage>
        <taxon>Bacteria</taxon>
        <taxon>Bacillati</taxon>
        <taxon>Actinomycetota</taxon>
        <taxon>Actinomycetes</taxon>
        <taxon>Kitasatosporales</taxon>
        <taxon>Streptomycetaceae</taxon>
        <taxon>Streptomyces</taxon>
    </lineage>
</organism>
<gene>
    <name evidence="4" type="primary">pdtA</name>
    <name evidence="4" type="ORF">GCM10009863_07790</name>
</gene>
<dbReference type="Proteomes" id="UP001501447">
    <property type="component" value="Unassembled WGS sequence"/>
</dbReference>
<dbReference type="Gene3D" id="3.40.630.190">
    <property type="entry name" value="LCP protein"/>
    <property type="match status" value="1"/>
</dbReference>
<keyword evidence="2" id="KW-1133">Transmembrane helix</keyword>
<evidence type="ECO:0000256" key="2">
    <source>
        <dbReference type="SAM" id="Phobius"/>
    </source>
</evidence>
<name>A0ABP6C1X6_9ACTN</name>
<comment type="caution">
    <text evidence="4">The sequence shown here is derived from an EMBL/GenBank/DDBJ whole genome shotgun (WGS) entry which is preliminary data.</text>
</comment>
<dbReference type="RefSeq" id="WP_344562102.1">
    <property type="nucleotide sequence ID" value="NZ_BAAARJ010000002.1"/>
</dbReference>
<feature type="region of interest" description="Disordered" evidence="1">
    <location>
        <begin position="1"/>
        <end position="224"/>
    </location>
</feature>
<feature type="domain" description="LytR/CpsA/Psr regulator C-terminal" evidence="3">
    <location>
        <begin position="551"/>
        <end position="637"/>
    </location>
</feature>
<evidence type="ECO:0000313" key="5">
    <source>
        <dbReference type="Proteomes" id="UP001501447"/>
    </source>
</evidence>
<dbReference type="EMBL" id="BAAARJ010000002">
    <property type="protein sequence ID" value="GAA2596808.1"/>
    <property type="molecule type" value="Genomic_DNA"/>
</dbReference>
<protein>
    <submittedName>
        <fullName evidence="4">Polydiglycosylphosphate transferase PdtA</fullName>
    </submittedName>
</protein>
<feature type="compositionally biased region" description="Low complexity" evidence="1">
    <location>
        <begin position="83"/>
        <end position="117"/>
    </location>
</feature>
<dbReference type="InterPro" id="IPR027381">
    <property type="entry name" value="LytR/CpsA/Psr_C"/>
</dbReference>
<dbReference type="PANTHER" id="PTHR33392:SF6">
    <property type="entry name" value="POLYISOPRENYL-TEICHOIC ACID--PEPTIDOGLYCAN TEICHOIC ACID TRANSFERASE TAGU"/>
    <property type="match status" value="1"/>
</dbReference>
<feature type="compositionally biased region" description="Low complexity" evidence="1">
    <location>
        <begin position="204"/>
        <end position="213"/>
    </location>
</feature>
<evidence type="ECO:0000256" key="1">
    <source>
        <dbReference type="SAM" id="MobiDB-lite"/>
    </source>
</evidence>
<dbReference type="PANTHER" id="PTHR33392">
    <property type="entry name" value="POLYISOPRENYL-TEICHOIC ACID--PEPTIDOGLYCAN TEICHOIC ACID TRANSFERASE TAGU"/>
    <property type="match status" value="1"/>
</dbReference>
<dbReference type="Pfam" id="PF13399">
    <property type="entry name" value="LytR_C"/>
    <property type="match status" value="1"/>
</dbReference>
<feature type="compositionally biased region" description="Low complexity" evidence="1">
    <location>
        <begin position="31"/>
        <end position="50"/>
    </location>
</feature>
<keyword evidence="2" id="KW-0472">Membrane</keyword>
<sequence length="639" mass="65801">MSDGYGYDPYGRQPQPEIVGYDEYGRPVYRQDPQQPGGPPQDGSQQSEQGYASQAPYGTHGSYAAPGAYDTSGAQPGSYAASGAYDPYGQAAAPPAGAGTAASGRQGYYDYDPYDPYGQRIDGAGGQAATGQAARGQQAATGQQPRAGQQTQAAARTAQQGWFPQQSPPPQQEQYGQPQTGPVPGARQEPDAGGAHEPPPASPSGPTAGPSSGHTDGAGQDGQEAGYRTEQFAFVEEPTDDSEDVIDWLKFSESRTERREEAKRKGRNRVVALVVVAVLVVTGGLGYLWYAGMLPGLDGAGKKGAAAAGQQRDVIVVHLREQGGASSTALLVDNAGAGQGSTVLLPNSLAVSAEDGTTTTLGKSVEDEGASPTRDALNTLLGSDIKGTWRLDTPYLENLVELVGGIALDTDTSVPGAKKGEKPQVERGSAVDLDGRAAVAYATYRAPGELQTKQLARFGQVMRAALKKLSSDSGAATKTVESLGQIPDPSLSEKQLGASLAKLASRARAGDYRTRLLPVQANGTLSRQAGDEVVKKILGGTVKNSDPQAALRVSLKNASGKRGVTNAASAALVNGGYAVVKSGSGAARAQSVVGYAKPEHKAEAEEVAKTLDLPASAVRETGSASTADVAVLLGADYKG</sequence>
<evidence type="ECO:0000313" key="4">
    <source>
        <dbReference type="EMBL" id="GAA2596808.1"/>
    </source>
</evidence>
<accession>A0ABP6C1X6</accession>
<feature type="compositionally biased region" description="Low complexity" evidence="1">
    <location>
        <begin position="129"/>
        <end position="165"/>
    </location>
</feature>
<keyword evidence="2" id="KW-0812">Transmembrane</keyword>
<dbReference type="InterPro" id="IPR050922">
    <property type="entry name" value="LytR/CpsA/Psr_CW_biosynth"/>
</dbReference>
<keyword evidence="5" id="KW-1185">Reference proteome</keyword>
<feature type="transmembrane region" description="Helical" evidence="2">
    <location>
        <begin position="270"/>
        <end position="290"/>
    </location>
</feature>
<reference evidence="5" key="1">
    <citation type="journal article" date="2019" name="Int. J. Syst. Evol. Microbiol.">
        <title>The Global Catalogue of Microorganisms (GCM) 10K type strain sequencing project: providing services to taxonomists for standard genome sequencing and annotation.</title>
        <authorList>
            <consortium name="The Broad Institute Genomics Platform"/>
            <consortium name="The Broad Institute Genome Sequencing Center for Infectious Disease"/>
            <person name="Wu L."/>
            <person name="Ma J."/>
        </authorList>
    </citation>
    <scope>NUCLEOTIDE SEQUENCE [LARGE SCALE GENOMIC DNA]</scope>
    <source>
        <strain evidence="5">JCM 16373</strain>
    </source>
</reference>